<sequence>MPRSRQPVPRRQLVQPRLLESPDARCGYQHRTDRGGPRRGCRGFAGRDVALSLHPAVEFGAGETPPSFASRLACRSGVPNARVFCSEMGIGFAGIVAGREPALASLARLVEMDVRLLRDQAIVAAEPGYRLRGQDLARHSLARTRVRICPLCLAEDIQRSSHPPASSAYGRATWCVAHLRTCDVHAVALLELDPPLGRATANDFAAVAARHIDGLGAMADAAQRREVSGLERYLLARLNGEATSAPWLDEMPFHAAAKVCEMIGAVATYGRRANLNRLGEDDWHVAGARGYAIASGGPSVVDRFLTDLRLSHKEGWLVANGPTAWFGRLYQWLAHYNENPAYDGLRQVVSDNLIGNVPLAPGERLFGKAVTVRKLHSLRTAYLETGLHPTRLRKVLSFTGHIAPDHSALSDHAVVFDAAATAGLLGRLSTALTFLELGPYLNTNRVQAKLLVEAGFIKPVVDGADEEVGWRCYAREDADAFLDALNAKAESVELIPEGAACILDAAKRACCHSREIVSLILGGQLAWVGRQRAERGYDAILVQVGEVRRHVRGRDLDGIPLSAAYKVLRTNWRVLNALVDNGIIATSIQRHPVNRAPLAVVSHEELRRFQDTYVSLVAFAEELGVHHLKLKRALAERGVHPELAPDRFHASFYRRELVTGLAADPERLGRNRISRGPSRSRHPGRLEHPTPSARARSCPEVSSPAKRGCRPGSR</sequence>
<feature type="compositionally biased region" description="Basic residues" evidence="1">
    <location>
        <begin position="670"/>
        <end position="683"/>
    </location>
</feature>
<evidence type="ECO:0000256" key="1">
    <source>
        <dbReference type="SAM" id="MobiDB-lite"/>
    </source>
</evidence>
<dbReference type="EMBL" id="VZZK01000027">
    <property type="protein sequence ID" value="KAB1076739.1"/>
    <property type="molecule type" value="Genomic_DNA"/>
</dbReference>
<accession>A0A6L3ST24</accession>
<evidence type="ECO:0000313" key="3">
    <source>
        <dbReference type="EMBL" id="KAB1076739.1"/>
    </source>
</evidence>
<dbReference type="OrthoDB" id="7595282at2"/>
<comment type="caution">
    <text evidence="3">The sequence shown here is derived from an EMBL/GenBank/DDBJ whole genome shotgun (WGS) entry which is preliminary data.</text>
</comment>
<evidence type="ECO:0000313" key="4">
    <source>
        <dbReference type="Proteomes" id="UP000474159"/>
    </source>
</evidence>
<feature type="region of interest" description="Disordered" evidence="1">
    <location>
        <begin position="668"/>
        <end position="714"/>
    </location>
</feature>
<dbReference type="AlphaFoldDB" id="A0A6L3ST24"/>
<proteinExistence type="predicted"/>
<reference evidence="3 4" key="1">
    <citation type="submission" date="2019-09" db="EMBL/GenBank/DDBJ databases">
        <title>YIM 48816 draft genome.</title>
        <authorList>
            <person name="Jiang L."/>
        </authorList>
    </citation>
    <scope>NUCLEOTIDE SEQUENCE [LARGE SCALE GENOMIC DNA]</scope>
    <source>
        <strain evidence="3 4">YIM 48816</strain>
    </source>
</reference>
<keyword evidence="4" id="KW-1185">Reference proteome</keyword>
<dbReference type="InterPro" id="IPR009492">
    <property type="entry name" value="TniQ"/>
</dbReference>
<dbReference type="Proteomes" id="UP000474159">
    <property type="component" value="Unassembled WGS sequence"/>
</dbReference>
<evidence type="ECO:0000259" key="2">
    <source>
        <dbReference type="Pfam" id="PF06527"/>
    </source>
</evidence>
<protein>
    <recommendedName>
        <fullName evidence="2">TniQ domain-containing protein</fullName>
    </recommendedName>
</protein>
<gene>
    <name evidence="3" type="ORF">F6X53_21860</name>
</gene>
<feature type="domain" description="TniQ" evidence="2">
    <location>
        <begin position="57"/>
        <end position="189"/>
    </location>
</feature>
<dbReference type="Pfam" id="PF06527">
    <property type="entry name" value="TniQ"/>
    <property type="match status" value="1"/>
</dbReference>
<name>A0A6L3ST24_9HYPH</name>
<organism evidence="3 4">
    <name type="scientific">Methylobacterium soli</name>
    <dbReference type="NCBI Taxonomy" id="553447"/>
    <lineage>
        <taxon>Bacteria</taxon>
        <taxon>Pseudomonadati</taxon>
        <taxon>Pseudomonadota</taxon>
        <taxon>Alphaproteobacteria</taxon>
        <taxon>Hyphomicrobiales</taxon>
        <taxon>Methylobacteriaceae</taxon>
        <taxon>Methylobacterium</taxon>
    </lineage>
</organism>